<reference evidence="4 5" key="1">
    <citation type="journal article" date="2019" name="Int. J. Syst. Evol. Microbiol.">
        <title>The Global Catalogue of Microorganisms (GCM) 10K type strain sequencing project: providing services to taxonomists for standard genome sequencing and annotation.</title>
        <authorList>
            <consortium name="The Broad Institute Genomics Platform"/>
            <consortium name="The Broad Institute Genome Sequencing Center for Infectious Disease"/>
            <person name="Wu L."/>
            <person name="Ma J."/>
        </authorList>
    </citation>
    <scope>NUCLEOTIDE SEQUENCE [LARGE SCALE GENOMIC DNA]</scope>
    <source>
        <strain evidence="4 5">JCM 14559</strain>
    </source>
</reference>
<feature type="domain" description="STAS" evidence="3">
    <location>
        <begin position="34"/>
        <end position="133"/>
    </location>
</feature>
<evidence type="ECO:0000313" key="5">
    <source>
        <dbReference type="Proteomes" id="UP001500897"/>
    </source>
</evidence>
<dbReference type="InterPro" id="IPR036513">
    <property type="entry name" value="STAS_dom_sf"/>
</dbReference>
<dbReference type="SUPFAM" id="SSF52091">
    <property type="entry name" value="SpoIIaa-like"/>
    <property type="match status" value="1"/>
</dbReference>
<dbReference type="InterPro" id="IPR003658">
    <property type="entry name" value="Anti-sigma_ant"/>
</dbReference>
<keyword evidence="5" id="KW-1185">Reference proteome</keyword>
<gene>
    <name evidence="4" type="ORF">GCM10009759_74820</name>
</gene>
<evidence type="ECO:0000256" key="2">
    <source>
        <dbReference type="RuleBase" id="RU003749"/>
    </source>
</evidence>
<evidence type="ECO:0000313" key="4">
    <source>
        <dbReference type="EMBL" id="GAA2123652.1"/>
    </source>
</evidence>
<evidence type="ECO:0000256" key="1">
    <source>
        <dbReference type="ARBA" id="ARBA00009013"/>
    </source>
</evidence>
<dbReference type="Proteomes" id="UP001500897">
    <property type="component" value="Unassembled WGS sequence"/>
</dbReference>
<dbReference type="Gene3D" id="3.30.750.24">
    <property type="entry name" value="STAS domain"/>
    <property type="match status" value="1"/>
</dbReference>
<dbReference type="PANTHER" id="PTHR33495">
    <property type="entry name" value="ANTI-SIGMA FACTOR ANTAGONIST TM_1081-RELATED-RELATED"/>
    <property type="match status" value="1"/>
</dbReference>
<dbReference type="NCBIfam" id="TIGR00377">
    <property type="entry name" value="ant_ant_sig"/>
    <property type="match status" value="1"/>
</dbReference>
<dbReference type="InterPro" id="IPR002645">
    <property type="entry name" value="STAS_dom"/>
</dbReference>
<evidence type="ECO:0000259" key="3">
    <source>
        <dbReference type="PROSITE" id="PS50801"/>
    </source>
</evidence>
<dbReference type="RefSeq" id="WP_344558913.1">
    <property type="nucleotide sequence ID" value="NZ_BAAANS010000095.1"/>
</dbReference>
<accession>A0ABN2Y9W0</accession>
<dbReference type="EMBL" id="BAAANS010000095">
    <property type="protein sequence ID" value="GAA2123652.1"/>
    <property type="molecule type" value="Genomic_DNA"/>
</dbReference>
<dbReference type="Pfam" id="PF01740">
    <property type="entry name" value="STAS"/>
    <property type="match status" value="1"/>
</dbReference>
<name>A0ABN2Y9W0_9ACTN</name>
<dbReference type="CDD" id="cd07043">
    <property type="entry name" value="STAS_anti-anti-sigma_factors"/>
    <property type="match status" value="1"/>
</dbReference>
<sequence length="136" mass="14703">MSAAEPTDPVALPADAGLRITSTDVLTSGRNRRVRVVRLEGEMDQSRRHHLERALTAALASRPALLVVDLGALAFCDSSGLNAFVHARRNAQDTGARMVLAAPTGPVRWLLEITGMHQVFDIRPDVESALAEQSRP</sequence>
<comment type="caution">
    <text evidence="4">The sequence shown here is derived from an EMBL/GenBank/DDBJ whole genome shotgun (WGS) entry which is preliminary data.</text>
</comment>
<dbReference type="PROSITE" id="PS50801">
    <property type="entry name" value="STAS"/>
    <property type="match status" value="1"/>
</dbReference>
<organism evidence="4 5">
    <name type="scientific">Kitasatospora saccharophila</name>
    <dbReference type="NCBI Taxonomy" id="407973"/>
    <lineage>
        <taxon>Bacteria</taxon>
        <taxon>Bacillati</taxon>
        <taxon>Actinomycetota</taxon>
        <taxon>Actinomycetes</taxon>
        <taxon>Kitasatosporales</taxon>
        <taxon>Streptomycetaceae</taxon>
        <taxon>Kitasatospora</taxon>
    </lineage>
</organism>
<protein>
    <recommendedName>
        <fullName evidence="2">Anti-sigma factor antagonist</fullName>
    </recommendedName>
</protein>
<comment type="similarity">
    <text evidence="1 2">Belongs to the anti-sigma-factor antagonist family.</text>
</comment>
<proteinExistence type="inferred from homology"/>
<dbReference type="PANTHER" id="PTHR33495:SF2">
    <property type="entry name" value="ANTI-SIGMA FACTOR ANTAGONIST TM_1081-RELATED"/>
    <property type="match status" value="1"/>
</dbReference>